<dbReference type="EMBL" id="JAVIJP010000002">
    <property type="protein sequence ID" value="KAL3655466.1"/>
    <property type="molecule type" value="Genomic_DNA"/>
</dbReference>
<organism evidence="1 2">
    <name type="scientific">Castilleja foliolosa</name>
    <dbReference type="NCBI Taxonomy" id="1961234"/>
    <lineage>
        <taxon>Eukaryota</taxon>
        <taxon>Viridiplantae</taxon>
        <taxon>Streptophyta</taxon>
        <taxon>Embryophyta</taxon>
        <taxon>Tracheophyta</taxon>
        <taxon>Spermatophyta</taxon>
        <taxon>Magnoliopsida</taxon>
        <taxon>eudicotyledons</taxon>
        <taxon>Gunneridae</taxon>
        <taxon>Pentapetalae</taxon>
        <taxon>asterids</taxon>
        <taxon>lamiids</taxon>
        <taxon>Lamiales</taxon>
        <taxon>Orobanchaceae</taxon>
        <taxon>Pedicularideae</taxon>
        <taxon>Castillejinae</taxon>
        <taxon>Castilleja</taxon>
    </lineage>
</organism>
<proteinExistence type="predicted"/>
<evidence type="ECO:0000313" key="1">
    <source>
        <dbReference type="EMBL" id="KAL3655466.1"/>
    </source>
</evidence>
<keyword evidence="2" id="KW-1185">Reference proteome</keyword>
<name>A0ABD3EQC6_9LAMI</name>
<comment type="caution">
    <text evidence="1">The sequence shown here is derived from an EMBL/GenBank/DDBJ whole genome shotgun (WGS) entry which is preliminary data.</text>
</comment>
<dbReference type="Proteomes" id="UP001632038">
    <property type="component" value="Unassembled WGS sequence"/>
</dbReference>
<gene>
    <name evidence="1" type="ORF">CASFOL_001252</name>
</gene>
<accession>A0ABD3EQC6</accession>
<dbReference type="AlphaFoldDB" id="A0ABD3EQC6"/>
<protein>
    <submittedName>
        <fullName evidence="1">Uncharacterized protein</fullName>
    </submittedName>
</protein>
<sequence>MFLKAPTILTRNTHGEDHRSFSSIIDISTAYWFRRFES</sequence>
<reference evidence="2" key="1">
    <citation type="journal article" date="2024" name="IScience">
        <title>Strigolactones Initiate the Formation of Haustorium-like Structures in Castilleja.</title>
        <authorList>
            <person name="Buerger M."/>
            <person name="Peterson D."/>
            <person name="Chory J."/>
        </authorList>
    </citation>
    <scope>NUCLEOTIDE SEQUENCE [LARGE SCALE GENOMIC DNA]</scope>
</reference>
<evidence type="ECO:0000313" key="2">
    <source>
        <dbReference type="Proteomes" id="UP001632038"/>
    </source>
</evidence>